<dbReference type="KEGG" id="agv:OJF2_68770"/>
<keyword evidence="1" id="KW-0732">Signal</keyword>
<proteinExistence type="predicted"/>
<feature type="signal peptide" evidence="1">
    <location>
        <begin position="1"/>
        <end position="23"/>
    </location>
</feature>
<protein>
    <recommendedName>
        <fullName evidence="4">Glycoside hydrolase family 42 N-terminal domain-containing protein</fullName>
    </recommendedName>
</protein>
<evidence type="ECO:0008006" key="4">
    <source>
        <dbReference type="Google" id="ProtNLM"/>
    </source>
</evidence>
<sequence length="439" mass="47504" precursor="true">MVRQQRLASFVGIFILAIPPATAGAAEPWKVGEPIVAYWAGPGFPGGGPLDDAAADQLAAGGWNLAWCTRPEELDVARRHRLRGLFSSTVLSPDSLADPTRREALVALVDRVRSHPAMYAYHITDEPGASAFPALGRLVAFLRERDPAHLAYINLLPTYANNQQLGVDGPILAAYEEHLRRFVEEVRPGLLSYDHYQFRRGDDAPDYFLNLALVRKRALDAGIPFLNIVQASSWVPGAAASPSSPRVPGPDELRFLVYTTLAYGAQGISYYVYHYPAHEGGMIDPDGKPSARYRALRALNPEFVAIARELQPLRSLAVHHAGPRPPGAVPLPEDGPFRLAPPIPPEPFKAGDRARGILLGSFGPAGAKDDSYRDATHVVVVNLDYRDERTTALAGPSPLEVFDAATGRWAPANGPRVELRLAGGAGKLVRVAAAPRAER</sequence>
<dbReference type="SUPFAM" id="SSF51445">
    <property type="entry name" value="(Trans)glycosidases"/>
    <property type="match status" value="1"/>
</dbReference>
<dbReference type="Proteomes" id="UP000324233">
    <property type="component" value="Chromosome"/>
</dbReference>
<reference evidence="2 3" key="1">
    <citation type="submission" date="2019-08" db="EMBL/GenBank/DDBJ databases">
        <title>Deep-cultivation of Planctomycetes and their phenomic and genomic characterization uncovers novel biology.</title>
        <authorList>
            <person name="Wiegand S."/>
            <person name="Jogler M."/>
            <person name="Boedeker C."/>
            <person name="Pinto D."/>
            <person name="Vollmers J."/>
            <person name="Rivas-Marin E."/>
            <person name="Kohn T."/>
            <person name="Peeters S.H."/>
            <person name="Heuer A."/>
            <person name="Rast P."/>
            <person name="Oberbeckmann S."/>
            <person name="Bunk B."/>
            <person name="Jeske O."/>
            <person name="Meyerdierks A."/>
            <person name="Storesund J.E."/>
            <person name="Kallscheuer N."/>
            <person name="Luecker S."/>
            <person name="Lage O.M."/>
            <person name="Pohl T."/>
            <person name="Merkel B.J."/>
            <person name="Hornburger P."/>
            <person name="Mueller R.-W."/>
            <person name="Bruemmer F."/>
            <person name="Labrenz M."/>
            <person name="Spormann A.M."/>
            <person name="Op den Camp H."/>
            <person name="Overmann J."/>
            <person name="Amann R."/>
            <person name="Jetten M.S.M."/>
            <person name="Mascher T."/>
            <person name="Medema M.H."/>
            <person name="Devos D.P."/>
            <person name="Kaster A.-K."/>
            <person name="Ovreas L."/>
            <person name="Rohde M."/>
            <person name="Galperin M.Y."/>
            <person name="Jogler C."/>
        </authorList>
    </citation>
    <scope>NUCLEOTIDE SEQUENCE [LARGE SCALE GENOMIC DNA]</scope>
    <source>
        <strain evidence="2 3">OJF2</strain>
    </source>
</reference>
<dbReference type="AlphaFoldDB" id="A0A5B9WDG5"/>
<accession>A0A5B9WDG5</accession>
<keyword evidence="3" id="KW-1185">Reference proteome</keyword>
<gene>
    <name evidence="2" type="ORF">OJF2_68770</name>
</gene>
<evidence type="ECO:0000313" key="2">
    <source>
        <dbReference type="EMBL" id="QEH38279.1"/>
    </source>
</evidence>
<name>A0A5B9WDG5_9BACT</name>
<evidence type="ECO:0000256" key="1">
    <source>
        <dbReference type="SAM" id="SignalP"/>
    </source>
</evidence>
<dbReference type="InterPro" id="IPR017853">
    <property type="entry name" value="GH"/>
</dbReference>
<organism evidence="2 3">
    <name type="scientific">Aquisphaera giovannonii</name>
    <dbReference type="NCBI Taxonomy" id="406548"/>
    <lineage>
        <taxon>Bacteria</taxon>
        <taxon>Pseudomonadati</taxon>
        <taxon>Planctomycetota</taxon>
        <taxon>Planctomycetia</taxon>
        <taxon>Isosphaerales</taxon>
        <taxon>Isosphaeraceae</taxon>
        <taxon>Aquisphaera</taxon>
    </lineage>
</organism>
<evidence type="ECO:0000313" key="3">
    <source>
        <dbReference type="Proteomes" id="UP000324233"/>
    </source>
</evidence>
<dbReference type="EMBL" id="CP042997">
    <property type="protein sequence ID" value="QEH38279.1"/>
    <property type="molecule type" value="Genomic_DNA"/>
</dbReference>
<dbReference type="Gene3D" id="3.20.20.80">
    <property type="entry name" value="Glycosidases"/>
    <property type="match status" value="1"/>
</dbReference>
<feature type="chain" id="PRO_5022844405" description="Glycoside hydrolase family 42 N-terminal domain-containing protein" evidence="1">
    <location>
        <begin position="24"/>
        <end position="439"/>
    </location>
</feature>
<dbReference type="RefSeq" id="WP_168222185.1">
    <property type="nucleotide sequence ID" value="NZ_CP042997.1"/>
</dbReference>